<organism evidence="2 4">
    <name type="scientific">Clostridium septicum</name>
    <dbReference type="NCBI Taxonomy" id="1504"/>
    <lineage>
        <taxon>Bacteria</taxon>
        <taxon>Bacillati</taxon>
        <taxon>Bacillota</taxon>
        <taxon>Clostridia</taxon>
        <taxon>Eubacteriales</taxon>
        <taxon>Clostridiaceae</taxon>
        <taxon>Clostridium</taxon>
    </lineage>
</organism>
<dbReference type="SUPFAM" id="SSF158560">
    <property type="entry name" value="BH3980-like"/>
    <property type="match status" value="1"/>
</dbReference>
<dbReference type="AlphaFoldDB" id="A0A9N7PKV9"/>
<evidence type="ECO:0000313" key="2">
    <source>
        <dbReference type="EMBL" id="AYE33212.1"/>
    </source>
</evidence>
<feature type="transmembrane region" description="Helical" evidence="1">
    <location>
        <begin position="197"/>
        <end position="217"/>
    </location>
</feature>
<protein>
    <recommendedName>
        <fullName evidence="6">DUF1129 family protein</fullName>
    </recommendedName>
</protein>
<dbReference type="EMBL" id="CP023671">
    <property type="protein sequence ID" value="AYE33212.1"/>
    <property type="molecule type" value="Genomic_DNA"/>
</dbReference>
<dbReference type="EMBL" id="CP099799">
    <property type="protein sequence ID" value="USR99785.1"/>
    <property type="molecule type" value="Genomic_DNA"/>
</dbReference>
<evidence type="ECO:0008006" key="6">
    <source>
        <dbReference type="Google" id="ProtNLM"/>
    </source>
</evidence>
<dbReference type="Gene3D" id="1.10.1900.10">
    <property type="entry name" value="c-terminal domain of poly(a) binding protein"/>
    <property type="match status" value="1"/>
</dbReference>
<proteinExistence type="predicted"/>
<dbReference type="InterPro" id="IPR036259">
    <property type="entry name" value="MFS_trans_sf"/>
</dbReference>
<dbReference type="Proteomes" id="UP001055437">
    <property type="component" value="Chromosome"/>
</dbReference>
<feature type="transmembrane region" description="Helical" evidence="1">
    <location>
        <begin position="171"/>
        <end position="191"/>
    </location>
</feature>
<dbReference type="OrthoDB" id="1655249at2"/>
<dbReference type="PANTHER" id="PTHR41307">
    <property type="entry name" value="MEMBRANE PROTEIN-RELATED"/>
    <property type="match status" value="1"/>
</dbReference>
<evidence type="ECO:0000313" key="4">
    <source>
        <dbReference type="Proteomes" id="UP000280586"/>
    </source>
</evidence>
<feature type="transmembrane region" description="Helical" evidence="1">
    <location>
        <begin position="129"/>
        <end position="150"/>
    </location>
</feature>
<keyword evidence="1" id="KW-0472">Membrane</keyword>
<evidence type="ECO:0000313" key="3">
    <source>
        <dbReference type="EMBL" id="USR99785.1"/>
    </source>
</evidence>
<dbReference type="GeneID" id="303559337"/>
<reference evidence="3" key="2">
    <citation type="submission" date="2022-06" db="EMBL/GenBank/DDBJ databases">
        <authorList>
            <person name="Holder M.E."/>
            <person name="Ajami N.J."/>
            <person name="Petrosino J.F."/>
        </authorList>
    </citation>
    <scope>NUCLEOTIDE SEQUENCE</scope>
    <source>
        <strain evidence="3">RMA 8861</strain>
    </source>
</reference>
<name>A0A9N7PKV9_CLOSE</name>
<evidence type="ECO:0000313" key="5">
    <source>
        <dbReference type="Proteomes" id="UP001055437"/>
    </source>
</evidence>
<accession>A0A9N7PKV9</accession>
<dbReference type="PANTHER" id="PTHR41307:SF1">
    <property type="entry name" value="MEMBRANE PROTEIN"/>
    <property type="match status" value="1"/>
</dbReference>
<dbReference type="RefSeq" id="WP_066675601.1">
    <property type="nucleotide sequence ID" value="NZ_CABMIZ010000010.1"/>
</dbReference>
<reference evidence="2 4" key="1">
    <citation type="submission" date="2017-09" db="EMBL/GenBank/DDBJ databases">
        <authorList>
            <person name="Thomas P."/>
            <person name="Seyboldt C."/>
        </authorList>
    </citation>
    <scope>NUCLEOTIDE SEQUENCE [LARGE SCALE GENOMIC DNA]</scope>
    <source>
        <strain evidence="2 4">DSM 7534</strain>
    </source>
</reference>
<keyword evidence="5" id="KW-1185">Reference proteome</keyword>
<sequence>MSNLYSMRNENIKISKNLTGENQKIFTDIVCYLRVSKLNEIEQEEVINDILTIFFDCEKDKKDIQSVIGNDFKKFTDEIISAVNPKTSIFNKIKEFLIILIQSLGIILTLDFIVFYLPKIINGNFALTYTFTLSMVIHFLILLIIAIFLINYVGKNSFKLSETKYSIFKRFIIGASTGAIFVLLIFLNKIFNDINLLSLNIGWILGIIIVFWCCMLTKRIKNRLLT</sequence>
<keyword evidence="1" id="KW-1133">Transmembrane helix</keyword>
<evidence type="ECO:0000256" key="1">
    <source>
        <dbReference type="SAM" id="Phobius"/>
    </source>
</evidence>
<feature type="transmembrane region" description="Helical" evidence="1">
    <location>
        <begin position="96"/>
        <end position="117"/>
    </location>
</feature>
<dbReference type="KEGG" id="csep:CP523_01425"/>
<gene>
    <name evidence="2" type="ORF">CP523_01425</name>
    <name evidence="3" type="ORF">NH397_09730</name>
</gene>
<dbReference type="Proteomes" id="UP000280586">
    <property type="component" value="Chromosome"/>
</dbReference>
<keyword evidence="1" id="KW-0812">Transmembrane</keyword>
<dbReference type="SUPFAM" id="SSF103473">
    <property type="entry name" value="MFS general substrate transporter"/>
    <property type="match status" value="1"/>
</dbReference>